<keyword evidence="3" id="KW-1185">Reference proteome</keyword>
<dbReference type="Pfam" id="PF04010">
    <property type="entry name" value="DUF357"/>
    <property type="match status" value="1"/>
</dbReference>
<dbReference type="STRING" id="1229909.NSED_07200"/>
<reference evidence="2 3" key="1">
    <citation type="journal article" date="2012" name="J. Bacteriol.">
        <title>Draft Genome Sequence of an Ammonia-Oxidizing Archaeon, "Candidatus Nitrosopumilus sediminis" AR2, from Svalbard in the Arctic Circle.</title>
        <authorList>
            <person name="Park S.J."/>
            <person name="Kim J.G."/>
            <person name="Jung M.Y."/>
            <person name="Kim S.J."/>
            <person name="Cha I.T."/>
            <person name="Ghai R."/>
            <person name="Martin-Cuadrado A.B."/>
            <person name="Rodriguez-Valera F."/>
            <person name="Rhee S.K."/>
        </authorList>
    </citation>
    <scope>NUCLEOTIDE SEQUENCE [LARGE SCALE GENOMIC DNA]</scope>
    <source>
        <strain evidence="2 3">AR2</strain>
    </source>
</reference>
<dbReference type="RefSeq" id="WP_014965604.1">
    <property type="nucleotide sequence ID" value="NC_018656.1"/>
</dbReference>
<dbReference type="Gene3D" id="1.20.1270.90">
    <property type="entry name" value="AF1782-like"/>
    <property type="match status" value="1"/>
</dbReference>
<dbReference type="AlphaFoldDB" id="K0BCP1"/>
<name>K0BCP1_9ARCH</name>
<gene>
    <name evidence="2" type="ORF">NSED_07200</name>
</gene>
<dbReference type="InterPro" id="IPR023140">
    <property type="entry name" value="DUF357"/>
</dbReference>
<dbReference type="PATRIC" id="fig|1229909.8.peg.1581"/>
<sequence length="75" mass="8561">MKKYVPMVREALEEVEPLYKDQKEFQVILENAELYVKDAEKFLEDGQDEVAILSIGYADGLVDALRLAKGLDPKM</sequence>
<protein>
    <submittedName>
        <fullName evidence="2">Diphthine synthase</fullName>
    </submittedName>
</protein>
<dbReference type="Proteomes" id="UP000006100">
    <property type="component" value="Chromosome"/>
</dbReference>
<dbReference type="KEGG" id="nir:NSED_07200"/>
<evidence type="ECO:0000313" key="3">
    <source>
        <dbReference type="Proteomes" id="UP000006100"/>
    </source>
</evidence>
<feature type="domain" description="DUF357" evidence="1">
    <location>
        <begin position="3"/>
        <end position="68"/>
    </location>
</feature>
<proteinExistence type="predicted"/>
<dbReference type="EMBL" id="CP003843">
    <property type="protein sequence ID" value="AFS83234.1"/>
    <property type="molecule type" value="Genomic_DNA"/>
</dbReference>
<dbReference type="InterPro" id="IPR036809">
    <property type="entry name" value="AF1782-like_sf"/>
</dbReference>
<dbReference type="eggNOG" id="arCOG01224">
    <property type="taxonomic scope" value="Archaea"/>
</dbReference>
<dbReference type="HOGENOM" id="CLU_2662135_0_0_2"/>
<dbReference type="GeneID" id="70561918"/>
<evidence type="ECO:0000313" key="2">
    <source>
        <dbReference type="EMBL" id="AFS83234.1"/>
    </source>
</evidence>
<accession>K0BCP1</accession>
<evidence type="ECO:0000259" key="1">
    <source>
        <dbReference type="Pfam" id="PF04010"/>
    </source>
</evidence>
<dbReference type="SUPFAM" id="SSF158372">
    <property type="entry name" value="AF1782-like"/>
    <property type="match status" value="1"/>
</dbReference>
<organism evidence="2 3">
    <name type="scientific">Candidatus Nitrosopumilus sediminis</name>
    <dbReference type="NCBI Taxonomy" id="1229909"/>
    <lineage>
        <taxon>Archaea</taxon>
        <taxon>Nitrososphaerota</taxon>
        <taxon>Nitrososphaeria</taxon>
        <taxon>Nitrosopumilales</taxon>
        <taxon>Nitrosopumilaceae</taxon>
        <taxon>Nitrosopumilus</taxon>
    </lineage>
</organism>